<keyword evidence="1" id="KW-0963">Cytoplasm</keyword>
<organism evidence="7 8">
    <name type="scientific">Tolypocladium capitatum</name>
    <dbReference type="NCBI Taxonomy" id="45235"/>
    <lineage>
        <taxon>Eukaryota</taxon>
        <taxon>Fungi</taxon>
        <taxon>Dikarya</taxon>
        <taxon>Ascomycota</taxon>
        <taxon>Pezizomycotina</taxon>
        <taxon>Sordariomycetes</taxon>
        <taxon>Hypocreomycetidae</taxon>
        <taxon>Hypocreales</taxon>
        <taxon>Ophiocordycipitaceae</taxon>
        <taxon>Tolypocladium</taxon>
    </lineage>
</organism>
<dbReference type="SUPFAM" id="SSF51713">
    <property type="entry name" value="tRNA-guanine transglycosylase"/>
    <property type="match status" value="1"/>
</dbReference>
<feature type="compositionally biased region" description="Basic and acidic residues" evidence="5">
    <location>
        <begin position="462"/>
        <end position="483"/>
    </location>
</feature>
<evidence type="ECO:0000259" key="6">
    <source>
        <dbReference type="Pfam" id="PF01702"/>
    </source>
</evidence>
<dbReference type="PANTHER" id="PTHR46064:SF1">
    <property type="entry name" value="QUEUINE TRNA-RIBOSYLTRANSFERASE ACCESSORY SUBUNIT 2"/>
    <property type="match status" value="1"/>
</dbReference>
<name>A0A2K3QES5_9HYPO</name>
<keyword evidence="8" id="KW-1185">Reference proteome</keyword>
<evidence type="ECO:0000313" key="7">
    <source>
        <dbReference type="EMBL" id="PNY26022.1"/>
    </source>
</evidence>
<accession>A0A2K3QES5</accession>
<comment type="caution">
    <text evidence="7">The sequence shown here is derived from an EMBL/GenBank/DDBJ whole genome shotgun (WGS) entry which is preliminary data.</text>
</comment>
<keyword evidence="2" id="KW-0819">tRNA processing</keyword>
<sequence>TRRSTCDIPCRLHSSETRVSQPINGRDSTTFPIAALTICHSSVHQTLQEHAKMSQAGQQDSSNMPARKLFEILSSAAADGCTARLGRLAFAGRRAIETPNYTAVTSRGAVPHVTPDNLSRHTSVEAAYLAFEDFFEKKDPPIYKSPPSDDRPRLHVFTAMPSDRTTILGARRCPAVATPMGNGARTATLFTSMGFASVTMPQYAAAMENLRPDVAIPLADALHTSTTPASKKLIKMVERTEEWLDQFLQHFRSPAQLAELGVSLFAPVLPVEHPIQWDYLRHLAEDVTDALSGLAIYRVSILPELTSYRPLVPLPKLSLDPPRTPHEVLRQVSLGVDLCTIPFVNSVSDSGVALAFTFPAPTADGPRPLGADMWSPEHSTSLAPLSGGCQCYACTRHHRAYLHHLLNAKEMLGWSLLQIHNHQVMSEFFAGIRQTLGKGLSEFEEGRKRFLATYEPELPEGTGERPRARGHHVKSEAGQERINKPSWANLDGEAPEDGPAVENGV</sequence>
<reference evidence="7 8" key="1">
    <citation type="submission" date="2017-08" db="EMBL/GenBank/DDBJ databases">
        <title>Harnessing the power of phylogenomics to disentangle the directionality and signatures of interkingdom host jumping in the parasitic fungal genus Tolypocladium.</title>
        <authorList>
            <person name="Quandt C.A."/>
            <person name="Patterson W."/>
            <person name="Spatafora J.W."/>
        </authorList>
    </citation>
    <scope>NUCLEOTIDE SEQUENCE [LARGE SCALE GENOMIC DNA]</scope>
    <source>
        <strain evidence="7 8">CBS 113982</strain>
    </source>
</reference>
<dbReference type="HAMAP" id="MF_03043">
    <property type="entry name" value="QTRT2"/>
    <property type="match status" value="1"/>
</dbReference>
<dbReference type="GO" id="GO:0008479">
    <property type="term" value="F:tRNA-guanosine(34) queuine transglycosylase activity"/>
    <property type="evidence" value="ECO:0007669"/>
    <property type="project" value="InterPro"/>
</dbReference>
<evidence type="ECO:0000256" key="2">
    <source>
        <dbReference type="ARBA" id="ARBA00022694"/>
    </source>
</evidence>
<feature type="region of interest" description="Disordered" evidence="5">
    <location>
        <begin position="456"/>
        <end position="505"/>
    </location>
</feature>
<dbReference type="AlphaFoldDB" id="A0A2K3QES5"/>
<evidence type="ECO:0000256" key="3">
    <source>
        <dbReference type="ARBA" id="ARBA00022723"/>
    </source>
</evidence>
<dbReference type="NCBIfam" id="TIGR00449">
    <property type="entry name" value="tgt_general"/>
    <property type="match status" value="1"/>
</dbReference>
<evidence type="ECO:0000313" key="8">
    <source>
        <dbReference type="Proteomes" id="UP000236621"/>
    </source>
</evidence>
<proteinExistence type="inferred from homology"/>
<keyword evidence="4" id="KW-0862">Zinc</keyword>
<protein>
    <submittedName>
        <fullName evidence="7">Queuine tRNA-ribosyltransferase-like protein</fullName>
    </submittedName>
</protein>
<feature type="non-terminal residue" evidence="7">
    <location>
        <position position="1"/>
    </location>
</feature>
<dbReference type="Pfam" id="PF01702">
    <property type="entry name" value="TGT"/>
    <property type="match status" value="1"/>
</dbReference>
<evidence type="ECO:0000256" key="1">
    <source>
        <dbReference type="ARBA" id="ARBA00022490"/>
    </source>
</evidence>
<dbReference type="InterPro" id="IPR028592">
    <property type="entry name" value="QTRTD1"/>
</dbReference>
<feature type="domain" description="tRNA-guanine(15) transglycosylase-like" evidence="6">
    <location>
        <begin position="82"/>
        <end position="455"/>
    </location>
</feature>
<dbReference type="GO" id="GO:0046872">
    <property type="term" value="F:metal ion binding"/>
    <property type="evidence" value="ECO:0007669"/>
    <property type="project" value="UniProtKB-KW"/>
</dbReference>
<dbReference type="GO" id="GO:0006400">
    <property type="term" value="P:tRNA modification"/>
    <property type="evidence" value="ECO:0007669"/>
    <property type="project" value="InterPro"/>
</dbReference>
<keyword evidence="3" id="KW-0479">Metal-binding</keyword>
<dbReference type="STRING" id="45235.A0A2K3QES5"/>
<evidence type="ECO:0000256" key="5">
    <source>
        <dbReference type="SAM" id="MobiDB-lite"/>
    </source>
</evidence>
<dbReference type="InterPro" id="IPR002616">
    <property type="entry name" value="tRNA_ribo_trans-like"/>
</dbReference>
<dbReference type="PANTHER" id="PTHR46064">
    <property type="entry name" value="QUEUINE TRNA-RIBOSYLTRANSFERASE ACCESSORY SUBUNIT 2"/>
    <property type="match status" value="1"/>
</dbReference>
<dbReference type="InterPro" id="IPR050852">
    <property type="entry name" value="Queuine_tRNA-ribosyltrfase"/>
</dbReference>
<evidence type="ECO:0000256" key="4">
    <source>
        <dbReference type="ARBA" id="ARBA00022833"/>
    </source>
</evidence>
<dbReference type="EMBL" id="NRSZ01000623">
    <property type="protein sequence ID" value="PNY26022.1"/>
    <property type="molecule type" value="Genomic_DNA"/>
</dbReference>
<keyword evidence="7" id="KW-0808">Transferase</keyword>
<dbReference type="OrthoDB" id="27601at2759"/>
<gene>
    <name evidence="7" type="ORF">TCAP_04042</name>
</gene>
<dbReference type="Proteomes" id="UP000236621">
    <property type="component" value="Unassembled WGS sequence"/>
</dbReference>
<dbReference type="Gene3D" id="3.20.20.105">
    <property type="entry name" value="Queuine tRNA-ribosyltransferase-like"/>
    <property type="match status" value="1"/>
</dbReference>
<dbReference type="InterPro" id="IPR036511">
    <property type="entry name" value="TGT-like_sf"/>
</dbReference>